<feature type="DNA-binding region" description="H-T-H motif" evidence="2">
    <location>
        <begin position="23"/>
        <end position="42"/>
    </location>
</feature>
<dbReference type="EMBL" id="QGDC01000006">
    <property type="protein sequence ID" value="RCH54415.1"/>
    <property type="molecule type" value="Genomic_DNA"/>
</dbReference>
<dbReference type="InterPro" id="IPR001647">
    <property type="entry name" value="HTH_TetR"/>
</dbReference>
<dbReference type="GO" id="GO:0003677">
    <property type="term" value="F:DNA binding"/>
    <property type="evidence" value="ECO:0007669"/>
    <property type="project" value="UniProtKB-UniRule"/>
</dbReference>
<dbReference type="SUPFAM" id="SSF46689">
    <property type="entry name" value="Homeodomain-like"/>
    <property type="match status" value="1"/>
</dbReference>
<dbReference type="Gene3D" id="1.10.357.10">
    <property type="entry name" value="Tetracycline Repressor, domain 2"/>
    <property type="match status" value="1"/>
</dbReference>
<accession>A0A367GN09</accession>
<protein>
    <submittedName>
        <fullName evidence="4">TetR/AcrR family transcriptional regulator</fullName>
    </submittedName>
</protein>
<sequence>MDATIKRIIEAAILVFNTDPSATVETVAEKAGLTSRTLYRYFSERALLLDACKETLARTCETAMNEAFEKGTDALHQLELTLYAGIKCGTKYAFFEKLNQAIQQGTEQAKENQFTHIQQRWLRLIKDLQEQAVITNELSPAWISRLFSGIINTTISATSAGDVAPNDVERFAWISFSNSLGIRHKTQGNT</sequence>
<feature type="domain" description="HTH tetR-type" evidence="3">
    <location>
        <begin position="2"/>
        <end position="60"/>
    </location>
</feature>
<evidence type="ECO:0000313" key="4">
    <source>
        <dbReference type="EMBL" id="RCH54415.1"/>
    </source>
</evidence>
<evidence type="ECO:0000256" key="1">
    <source>
        <dbReference type="ARBA" id="ARBA00023125"/>
    </source>
</evidence>
<keyword evidence="5" id="KW-1185">Reference proteome</keyword>
<keyword evidence="1 2" id="KW-0238">DNA-binding</keyword>
<proteinExistence type="predicted"/>
<dbReference type="Pfam" id="PF00440">
    <property type="entry name" value="TetR_N"/>
    <property type="match status" value="1"/>
</dbReference>
<evidence type="ECO:0000259" key="3">
    <source>
        <dbReference type="PROSITE" id="PS50977"/>
    </source>
</evidence>
<comment type="caution">
    <text evidence="4">The sequence shown here is derived from an EMBL/GenBank/DDBJ whole genome shotgun (WGS) entry which is preliminary data.</text>
</comment>
<organism evidence="4 5">
    <name type="scientific">Mucilaginibacter hurinus</name>
    <dbReference type="NCBI Taxonomy" id="2201324"/>
    <lineage>
        <taxon>Bacteria</taxon>
        <taxon>Pseudomonadati</taxon>
        <taxon>Bacteroidota</taxon>
        <taxon>Sphingobacteriia</taxon>
        <taxon>Sphingobacteriales</taxon>
        <taxon>Sphingobacteriaceae</taxon>
        <taxon>Mucilaginibacter</taxon>
    </lineage>
</organism>
<evidence type="ECO:0000256" key="2">
    <source>
        <dbReference type="PROSITE-ProRule" id="PRU00335"/>
    </source>
</evidence>
<dbReference type="OrthoDB" id="9795011at2"/>
<evidence type="ECO:0000313" key="5">
    <source>
        <dbReference type="Proteomes" id="UP000253209"/>
    </source>
</evidence>
<dbReference type="RefSeq" id="WP_114005404.1">
    <property type="nucleotide sequence ID" value="NZ_QGDC01000006.1"/>
</dbReference>
<dbReference type="PROSITE" id="PS50977">
    <property type="entry name" value="HTH_TETR_2"/>
    <property type="match status" value="1"/>
</dbReference>
<reference evidence="4 5" key="1">
    <citation type="submission" date="2018-05" db="EMBL/GenBank/DDBJ databases">
        <title>Mucilaginibacter hurinus sp. nov., isolated from briquette warehouse soil.</title>
        <authorList>
            <person name="Choi L."/>
        </authorList>
    </citation>
    <scope>NUCLEOTIDE SEQUENCE [LARGE SCALE GENOMIC DNA]</scope>
    <source>
        <strain evidence="4 5">ZR32</strain>
    </source>
</reference>
<name>A0A367GN09_9SPHI</name>
<dbReference type="AlphaFoldDB" id="A0A367GN09"/>
<dbReference type="Proteomes" id="UP000253209">
    <property type="component" value="Unassembled WGS sequence"/>
</dbReference>
<gene>
    <name evidence="4" type="ORF">DJ568_11345</name>
</gene>
<dbReference type="InterPro" id="IPR009057">
    <property type="entry name" value="Homeodomain-like_sf"/>
</dbReference>